<dbReference type="InterPro" id="IPR050901">
    <property type="entry name" value="BP-dep_ABC_trans_perm"/>
</dbReference>
<dbReference type="SUPFAM" id="SSF161098">
    <property type="entry name" value="MetI-like"/>
    <property type="match status" value="1"/>
</dbReference>
<dbReference type="Proteomes" id="UP000280417">
    <property type="component" value="Unassembled WGS sequence"/>
</dbReference>
<gene>
    <name evidence="9" type="ORF">DRJ04_02665</name>
</gene>
<protein>
    <recommendedName>
        <fullName evidence="8">ABC transmembrane type-1 domain-containing protein</fullName>
    </recommendedName>
</protein>
<evidence type="ECO:0000256" key="7">
    <source>
        <dbReference type="RuleBase" id="RU363032"/>
    </source>
</evidence>
<dbReference type="GO" id="GO:0005886">
    <property type="term" value="C:plasma membrane"/>
    <property type="evidence" value="ECO:0007669"/>
    <property type="project" value="UniProtKB-SubCell"/>
</dbReference>
<keyword evidence="3" id="KW-1003">Cell membrane</keyword>
<dbReference type="AlphaFoldDB" id="A0A662DKA6"/>
<proteinExistence type="inferred from homology"/>
<feature type="transmembrane region" description="Helical" evidence="7">
    <location>
        <begin position="151"/>
        <end position="172"/>
    </location>
</feature>
<dbReference type="Pfam" id="PF00528">
    <property type="entry name" value="BPD_transp_1"/>
    <property type="match status" value="1"/>
</dbReference>
<comment type="caution">
    <text evidence="9">The sequence shown here is derived from an EMBL/GenBank/DDBJ whole genome shotgun (WGS) entry which is preliminary data.</text>
</comment>
<dbReference type="PANTHER" id="PTHR32243">
    <property type="entry name" value="MALTOSE TRANSPORT SYSTEM PERMEASE-RELATED"/>
    <property type="match status" value="1"/>
</dbReference>
<organism evidence="9 10">
    <name type="scientific">Aerophobetes bacterium</name>
    <dbReference type="NCBI Taxonomy" id="2030807"/>
    <lineage>
        <taxon>Bacteria</taxon>
        <taxon>Candidatus Aerophobota</taxon>
    </lineage>
</organism>
<evidence type="ECO:0000259" key="8">
    <source>
        <dbReference type="PROSITE" id="PS50928"/>
    </source>
</evidence>
<evidence type="ECO:0000256" key="3">
    <source>
        <dbReference type="ARBA" id="ARBA00022475"/>
    </source>
</evidence>
<comment type="similarity">
    <text evidence="7">Belongs to the binding-protein-dependent transport system permease family.</text>
</comment>
<evidence type="ECO:0000313" key="9">
    <source>
        <dbReference type="EMBL" id="RLE14316.1"/>
    </source>
</evidence>
<evidence type="ECO:0000256" key="2">
    <source>
        <dbReference type="ARBA" id="ARBA00022448"/>
    </source>
</evidence>
<dbReference type="CDD" id="cd06261">
    <property type="entry name" value="TM_PBP2"/>
    <property type="match status" value="1"/>
</dbReference>
<feature type="transmembrane region" description="Helical" evidence="7">
    <location>
        <begin position="45"/>
        <end position="67"/>
    </location>
</feature>
<evidence type="ECO:0000313" key="10">
    <source>
        <dbReference type="Proteomes" id="UP000280417"/>
    </source>
</evidence>
<dbReference type="GO" id="GO:0055085">
    <property type="term" value="P:transmembrane transport"/>
    <property type="evidence" value="ECO:0007669"/>
    <property type="project" value="InterPro"/>
</dbReference>
<dbReference type="InterPro" id="IPR000515">
    <property type="entry name" value="MetI-like"/>
</dbReference>
<dbReference type="PANTHER" id="PTHR32243:SF18">
    <property type="entry name" value="INNER MEMBRANE ABC TRANSPORTER PERMEASE PROTEIN YCJP"/>
    <property type="match status" value="1"/>
</dbReference>
<comment type="subcellular location">
    <subcellularLocation>
        <location evidence="1 7">Cell membrane</location>
        <topology evidence="1 7">Multi-pass membrane protein</topology>
    </subcellularLocation>
</comment>
<keyword evidence="6 7" id="KW-0472">Membrane</keyword>
<dbReference type="PROSITE" id="PS50928">
    <property type="entry name" value="ABC_TM1"/>
    <property type="match status" value="1"/>
</dbReference>
<evidence type="ECO:0000256" key="5">
    <source>
        <dbReference type="ARBA" id="ARBA00022989"/>
    </source>
</evidence>
<feature type="domain" description="ABC transmembrane type-1" evidence="8">
    <location>
        <begin position="1"/>
        <end position="167"/>
    </location>
</feature>
<reference evidence="9 10" key="1">
    <citation type="submission" date="2018-06" db="EMBL/GenBank/DDBJ databases">
        <title>Extensive metabolic versatility and redundancy in microbially diverse, dynamic hydrothermal sediments.</title>
        <authorList>
            <person name="Dombrowski N."/>
            <person name="Teske A."/>
            <person name="Baker B.J."/>
        </authorList>
    </citation>
    <scope>NUCLEOTIDE SEQUENCE [LARGE SCALE GENOMIC DNA]</scope>
    <source>
        <strain evidence="9">B3_G15</strain>
    </source>
</reference>
<dbReference type="EMBL" id="QMQA01000050">
    <property type="protein sequence ID" value="RLE14316.1"/>
    <property type="molecule type" value="Genomic_DNA"/>
</dbReference>
<dbReference type="Gene3D" id="1.10.3720.10">
    <property type="entry name" value="MetI-like"/>
    <property type="match status" value="1"/>
</dbReference>
<evidence type="ECO:0000256" key="6">
    <source>
        <dbReference type="ARBA" id="ARBA00023136"/>
    </source>
</evidence>
<evidence type="ECO:0000256" key="4">
    <source>
        <dbReference type="ARBA" id="ARBA00022692"/>
    </source>
</evidence>
<dbReference type="InterPro" id="IPR035906">
    <property type="entry name" value="MetI-like_sf"/>
</dbReference>
<keyword evidence="2 7" id="KW-0813">Transport</keyword>
<feature type="transmembrane region" description="Helical" evidence="7">
    <location>
        <begin position="12"/>
        <end position="33"/>
    </location>
</feature>
<name>A0A662DKA6_UNCAE</name>
<feature type="transmembrane region" description="Helical" evidence="7">
    <location>
        <begin position="88"/>
        <end position="111"/>
    </location>
</feature>
<keyword evidence="4 7" id="KW-0812">Transmembrane</keyword>
<accession>A0A662DKA6</accession>
<sequence length="182" mass="20152">MSLYKFKGSNFILYSLLATRIIPPLSLLLPFYILVSKVGLVDTWWSMIIANIYLTYPFAIFIMKSFFDAFPRELVDSAVIDGCTRSGAFLKVVFPVSISSIAASAIITYLWTWNEFIYAFTFTSTPGAQPVTVGSFDCIGDIFVNWNQMCAGALTAALPGIVFVLFAQRFIIKGLSAGSLKF</sequence>
<keyword evidence="5 7" id="KW-1133">Transmembrane helix</keyword>
<evidence type="ECO:0000256" key="1">
    <source>
        <dbReference type="ARBA" id="ARBA00004651"/>
    </source>
</evidence>